<comment type="caution">
    <text evidence="1">The sequence shown here is derived from an EMBL/GenBank/DDBJ whole genome shotgun (WGS) entry which is preliminary data.</text>
</comment>
<dbReference type="Proteomes" id="UP000252519">
    <property type="component" value="Unassembled WGS sequence"/>
</dbReference>
<protein>
    <submittedName>
        <fullName evidence="1">Uncharacterized protein</fullName>
    </submittedName>
</protein>
<dbReference type="STRING" id="29170.A0A368GDJ5"/>
<sequence length="130" mass="14134">MKISRISAEILRLRCMLVSYLFTTKYFSSKYVVVLYPRHAQFSTGQVLFSRQLGCISGSGLKTVSLQQFSVSDLSGTLGNLISSVTSVAGMPLNGVLPLETLTASSSECPMECLTTLTAYADKLQGNIFF</sequence>
<reference evidence="1 2" key="1">
    <citation type="submission" date="2014-10" db="EMBL/GenBank/DDBJ databases">
        <title>Draft genome of the hookworm Ancylostoma caninum.</title>
        <authorList>
            <person name="Mitreva M."/>
        </authorList>
    </citation>
    <scope>NUCLEOTIDE SEQUENCE [LARGE SCALE GENOMIC DNA]</scope>
    <source>
        <strain evidence="1 2">Baltimore</strain>
    </source>
</reference>
<proteinExistence type="predicted"/>
<organism evidence="1 2">
    <name type="scientific">Ancylostoma caninum</name>
    <name type="common">Dog hookworm</name>
    <dbReference type="NCBI Taxonomy" id="29170"/>
    <lineage>
        <taxon>Eukaryota</taxon>
        <taxon>Metazoa</taxon>
        <taxon>Ecdysozoa</taxon>
        <taxon>Nematoda</taxon>
        <taxon>Chromadorea</taxon>
        <taxon>Rhabditida</taxon>
        <taxon>Rhabditina</taxon>
        <taxon>Rhabditomorpha</taxon>
        <taxon>Strongyloidea</taxon>
        <taxon>Ancylostomatidae</taxon>
        <taxon>Ancylostomatinae</taxon>
        <taxon>Ancylostoma</taxon>
    </lineage>
</organism>
<accession>A0A368GDJ5</accession>
<dbReference type="AlphaFoldDB" id="A0A368GDJ5"/>
<keyword evidence="2" id="KW-1185">Reference proteome</keyword>
<dbReference type="EMBL" id="JOJR01000192">
    <property type="protein sequence ID" value="RCN42484.1"/>
    <property type="molecule type" value="Genomic_DNA"/>
</dbReference>
<gene>
    <name evidence="1" type="ORF">ANCCAN_11560</name>
</gene>
<evidence type="ECO:0000313" key="1">
    <source>
        <dbReference type="EMBL" id="RCN42484.1"/>
    </source>
</evidence>
<evidence type="ECO:0000313" key="2">
    <source>
        <dbReference type="Proteomes" id="UP000252519"/>
    </source>
</evidence>
<name>A0A368GDJ5_ANCCA</name>